<dbReference type="GO" id="GO:0046872">
    <property type="term" value="F:metal ion binding"/>
    <property type="evidence" value="ECO:0007669"/>
    <property type="project" value="UniProtKB-KW"/>
</dbReference>
<dbReference type="SUPFAM" id="SSF48113">
    <property type="entry name" value="Heme-dependent peroxidases"/>
    <property type="match status" value="1"/>
</dbReference>
<keyword evidence="5" id="KW-0560">Oxidoreductase</keyword>
<dbReference type="GO" id="GO:0005576">
    <property type="term" value="C:extracellular region"/>
    <property type="evidence" value="ECO:0007669"/>
    <property type="project" value="UniProtKB-SubCell"/>
</dbReference>
<keyword evidence="4" id="KW-0349">Heme</keyword>
<protein>
    <submittedName>
        <fullName evidence="5">Peroxidase</fullName>
    </submittedName>
</protein>
<gene>
    <name evidence="5" type="ORF">PoB_006828200</name>
</gene>
<dbReference type="Proteomes" id="UP000735302">
    <property type="component" value="Unassembled WGS sequence"/>
</dbReference>
<reference evidence="5 6" key="1">
    <citation type="journal article" date="2021" name="Elife">
        <title>Chloroplast acquisition without the gene transfer in kleptoplastic sea slugs, Plakobranchus ocellatus.</title>
        <authorList>
            <person name="Maeda T."/>
            <person name="Takahashi S."/>
            <person name="Yoshida T."/>
            <person name="Shimamura S."/>
            <person name="Takaki Y."/>
            <person name="Nagai Y."/>
            <person name="Toyoda A."/>
            <person name="Suzuki Y."/>
            <person name="Arimoto A."/>
            <person name="Ishii H."/>
            <person name="Satoh N."/>
            <person name="Nishiyama T."/>
            <person name="Hasebe M."/>
            <person name="Maruyama T."/>
            <person name="Minagawa J."/>
            <person name="Obokata J."/>
            <person name="Shigenobu S."/>
        </authorList>
    </citation>
    <scope>NUCLEOTIDE SEQUENCE [LARGE SCALE GENOMIC DNA]</scope>
</reference>
<evidence type="ECO:0000256" key="1">
    <source>
        <dbReference type="ARBA" id="ARBA00004613"/>
    </source>
</evidence>
<dbReference type="Gene3D" id="1.10.640.10">
    <property type="entry name" value="Haem peroxidase domain superfamily, animal type"/>
    <property type="match status" value="1"/>
</dbReference>
<dbReference type="GO" id="GO:0020037">
    <property type="term" value="F:heme binding"/>
    <property type="evidence" value="ECO:0007669"/>
    <property type="project" value="InterPro"/>
</dbReference>
<keyword evidence="2" id="KW-0964">Secreted</keyword>
<comment type="caution">
    <text evidence="5">The sequence shown here is derived from an EMBL/GenBank/DDBJ whole genome shotgun (WGS) entry which is preliminary data.</text>
</comment>
<keyword evidence="4" id="KW-0408">Iron</keyword>
<evidence type="ECO:0000256" key="4">
    <source>
        <dbReference type="PIRSR" id="PIRSR619791-2"/>
    </source>
</evidence>
<dbReference type="InterPro" id="IPR010255">
    <property type="entry name" value="Haem_peroxidase_sf"/>
</dbReference>
<dbReference type="PANTHER" id="PTHR11475">
    <property type="entry name" value="OXIDASE/PEROXIDASE"/>
    <property type="match status" value="1"/>
</dbReference>
<evidence type="ECO:0000256" key="2">
    <source>
        <dbReference type="ARBA" id="ARBA00022525"/>
    </source>
</evidence>
<dbReference type="PROSITE" id="PS50292">
    <property type="entry name" value="PEROXIDASE_3"/>
    <property type="match status" value="1"/>
</dbReference>
<comment type="subcellular location">
    <subcellularLocation>
        <location evidence="1">Secreted</location>
    </subcellularLocation>
</comment>
<dbReference type="GO" id="GO:0006979">
    <property type="term" value="P:response to oxidative stress"/>
    <property type="evidence" value="ECO:0007669"/>
    <property type="project" value="InterPro"/>
</dbReference>
<dbReference type="AlphaFoldDB" id="A0AAV4DBZ6"/>
<evidence type="ECO:0000256" key="3">
    <source>
        <dbReference type="ARBA" id="ARBA00023180"/>
    </source>
</evidence>
<evidence type="ECO:0000313" key="6">
    <source>
        <dbReference type="Proteomes" id="UP000735302"/>
    </source>
</evidence>
<dbReference type="InterPro" id="IPR037120">
    <property type="entry name" value="Haem_peroxidase_sf_animal"/>
</dbReference>
<keyword evidence="6" id="KW-1185">Reference proteome</keyword>
<sequence length="149" mass="16815">MKLALSNVSIQPAAFRFGHSLIPNTMDINYVSLDLKTQFMLPDPTLRYYESIMDGLQKKGSQERFDRHVSSAVSDHLFESSKGSMGALDLISLNIQRGRDHGIPAYTVWRKHYGLRFFFNLCLISVYASDSAKLFIPNSCCPGPYLGPY</sequence>
<organism evidence="5 6">
    <name type="scientific">Plakobranchus ocellatus</name>
    <dbReference type="NCBI Taxonomy" id="259542"/>
    <lineage>
        <taxon>Eukaryota</taxon>
        <taxon>Metazoa</taxon>
        <taxon>Spiralia</taxon>
        <taxon>Lophotrochozoa</taxon>
        <taxon>Mollusca</taxon>
        <taxon>Gastropoda</taxon>
        <taxon>Heterobranchia</taxon>
        <taxon>Euthyneura</taxon>
        <taxon>Panpulmonata</taxon>
        <taxon>Sacoglossa</taxon>
        <taxon>Placobranchoidea</taxon>
        <taxon>Plakobranchidae</taxon>
        <taxon>Plakobranchus</taxon>
    </lineage>
</organism>
<dbReference type="GO" id="GO:0004601">
    <property type="term" value="F:peroxidase activity"/>
    <property type="evidence" value="ECO:0007669"/>
    <property type="project" value="UniProtKB-KW"/>
</dbReference>
<accession>A0AAV4DBZ6</accession>
<keyword evidence="5" id="KW-0575">Peroxidase</keyword>
<dbReference type="EMBL" id="BLXT01007716">
    <property type="protein sequence ID" value="GFO41777.1"/>
    <property type="molecule type" value="Genomic_DNA"/>
</dbReference>
<keyword evidence="4" id="KW-0479">Metal-binding</keyword>
<keyword evidence="3" id="KW-0325">Glycoprotein</keyword>
<feature type="binding site" description="axial binding residue" evidence="4">
    <location>
        <position position="19"/>
    </location>
    <ligand>
        <name>heme b</name>
        <dbReference type="ChEBI" id="CHEBI:60344"/>
    </ligand>
    <ligandPart>
        <name>Fe</name>
        <dbReference type="ChEBI" id="CHEBI:18248"/>
    </ligandPart>
</feature>
<dbReference type="PANTHER" id="PTHR11475:SF4">
    <property type="entry name" value="CHORION PEROXIDASE"/>
    <property type="match status" value="1"/>
</dbReference>
<proteinExistence type="predicted"/>
<evidence type="ECO:0000313" key="5">
    <source>
        <dbReference type="EMBL" id="GFO41777.1"/>
    </source>
</evidence>
<dbReference type="Pfam" id="PF03098">
    <property type="entry name" value="An_peroxidase"/>
    <property type="match status" value="1"/>
</dbReference>
<name>A0AAV4DBZ6_9GAST</name>
<dbReference type="InterPro" id="IPR019791">
    <property type="entry name" value="Haem_peroxidase_animal"/>
</dbReference>